<evidence type="ECO:0000313" key="3">
    <source>
        <dbReference type="Proteomes" id="UP001175271"/>
    </source>
</evidence>
<name>A0AA39IQ75_9BILA</name>
<feature type="region of interest" description="Disordered" evidence="1">
    <location>
        <begin position="1"/>
        <end position="65"/>
    </location>
</feature>
<dbReference type="EMBL" id="JAUCMV010000001">
    <property type="protein sequence ID" value="KAK0427619.1"/>
    <property type="molecule type" value="Genomic_DNA"/>
</dbReference>
<accession>A0AA39IQ75</accession>
<dbReference type="AlphaFoldDB" id="A0AA39IQ75"/>
<dbReference type="Proteomes" id="UP001175271">
    <property type="component" value="Unassembled WGS sequence"/>
</dbReference>
<feature type="compositionally biased region" description="Basic and acidic residues" evidence="1">
    <location>
        <begin position="14"/>
        <end position="31"/>
    </location>
</feature>
<evidence type="ECO:0000313" key="2">
    <source>
        <dbReference type="EMBL" id="KAK0427619.1"/>
    </source>
</evidence>
<protein>
    <submittedName>
        <fullName evidence="2">Uncharacterized protein</fullName>
    </submittedName>
</protein>
<reference evidence="2" key="1">
    <citation type="submission" date="2023-06" db="EMBL/GenBank/DDBJ databases">
        <title>Genomic analysis of the entomopathogenic nematode Steinernema hermaphroditum.</title>
        <authorList>
            <person name="Schwarz E.M."/>
            <person name="Heppert J.K."/>
            <person name="Baniya A."/>
            <person name="Schwartz H.T."/>
            <person name="Tan C.-H."/>
            <person name="Antoshechkin I."/>
            <person name="Sternberg P.W."/>
            <person name="Goodrich-Blair H."/>
            <person name="Dillman A.R."/>
        </authorList>
    </citation>
    <scope>NUCLEOTIDE SEQUENCE</scope>
    <source>
        <strain evidence="2">PS9179</strain>
        <tissue evidence="2">Whole animal</tissue>
    </source>
</reference>
<feature type="compositionally biased region" description="Polar residues" evidence="1">
    <location>
        <begin position="1"/>
        <end position="11"/>
    </location>
</feature>
<proteinExistence type="predicted"/>
<organism evidence="2 3">
    <name type="scientific">Steinernema hermaphroditum</name>
    <dbReference type="NCBI Taxonomy" id="289476"/>
    <lineage>
        <taxon>Eukaryota</taxon>
        <taxon>Metazoa</taxon>
        <taxon>Ecdysozoa</taxon>
        <taxon>Nematoda</taxon>
        <taxon>Chromadorea</taxon>
        <taxon>Rhabditida</taxon>
        <taxon>Tylenchina</taxon>
        <taxon>Panagrolaimomorpha</taxon>
        <taxon>Strongyloidoidea</taxon>
        <taxon>Steinernematidae</taxon>
        <taxon>Steinernema</taxon>
    </lineage>
</organism>
<keyword evidence="3" id="KW-1185">Reference proteome</keyword>
<gene>
    <name evidence="2" type="ORF">QR680_010328</name>
</gene>
<evidence type="ECO:0000256" key="1">
    <source>
        <dbReference type="SAM" id="MobiDB-lite"/>
    </source>
</evidence>
<feature type="compositionally biased region" description="Low complexity" evidence="1">
    <location>
        <begin position="52"/>
        <end position="65"/>
    </location>
</feature>
<comment type="caution">
    <text evidence="2">The sequence shown here is derived from an EMBL/GenBank/DDBJ whole genome shotgun (WGS) entry which is preliminary data.</text>
</comment>
<sequence length="450" mass="52495">MVLIQEISQEPDSTDEKMEIESRKAEKRALTDDPTNEQQAKKPKKVKKAEKYAPPSLHSPRSPPSLKDLVLKRIVIDEKPEYKGWGEIPGREEIFDQLTAFRWKAIHFRSRTLCPYDEHKVPIHCIRARDGEVDDVESVRQSRGQVLKKAYIFFCASHAMENDISEDLSETVTRMLNEHHDDVGWNAVWLFLMTIMGDRDACPAMKFKFPAEFYLDVIRETIRRDWIRLFYWVLTKAPPINPLLYIPQLLQDKQRAKRYLDVLWVEHIRQRHFVWSELVHPHVSEDRAALRKALVEVIQSSSLHRALRLLVQVFGKSVATSEVFPVYQHSMNFNTFAEDSEKNFRKVESDLPISQRMFEAVVRRGKGVRRAHLAKYHHSRQERLDLMTSAHDCPDPSTIPLANQLYSLQPGHPLYKGGKVKTLHQILMEISIAVSIQEFNYADCYSRDPF</sequence>